<gene>
    <name evidence="3" type="ORF">BLNAU_6659</name>
</gene>
<feature type="compositionally biased region" description="Basic and acidic residues" evidence="2">
    <location>
        <begin position="9"/>
        <end position="19"/>
    </location>
</feature>
<accession>A0ABQ9Y3X9</accession>
<dbReference type="Proteomes" id="UP001281761">
    <property type="component" value="Unassembled WGS sequence"/>
</dbReference>
<sequence>MFSDISINDVEKRPQKTNEGHTLQSVLDELTRRGRDVRVFVNSSTWLNVPAVLRSWKEGDDSALLVQLLKGVDDVLKQTCDADVMIVNKHLLHSSLSSLAQNASLAENVRIQVTQCLGSLESVWEGPFVLMEREEVQAVVREVEELKMQNAQHINTIIDLKTQNEELKEVRERLLQSLDEAHKADEATRKEELAGLAIRVGGQAIELTGRGITRYGNTFSHSVHQQGTSLLVSGVEGSSGMVSEI</sequence>
<organism evidence="3 4">
    <name type="scientific">Blattamonas nauphoetae</name>
    <dbReference type="NCBI Taxonomy" id="2049346"/>
    <lineage>
        <taxon>Eukaryota</taxon>
        <taxon>Metamonada</taxon>
        <taxon>Preaxostyla</taxon>
        <taxon>Oxymonadida</taxon>
        <taxon>Blattamonas</taxon>
    </lineage>
</organism>
<protein>
    <submittedName>
        <fullName evidence="3">Uncharacterized protein</fullName>
    </submittedName>
</protein>
<evidence type="ECO:0000313" key="4">
    <source>
        <dbReference type="Proteomes" id="UP001281761"/>
    </source>
</evidence>
<feature type="coiled-coil region" evidence="1">
    <location>
        <begin position="136"/>
        <end position="184"/>
    </location>
</feature>
<keyword evidence="1" id="KW-0175">Coiled coil</keyword>
<evidence type="ECO:0000256" key="2">
    <source>
        <dbReference type="SAM" id="MobiDB-lite"/>
    </source>
</evidence>
<evidence type="ECO:0000313" key="3">
    <source>
        <dbReference type="EMBL" id="KAK2958389.1"/>
    </source>
</evidence>
<keyword evidence="4" id="KW-1185">Reference proteome</keyword>
<evidence type="ECO:0000256" key="1">
    <source>
        <dbReference type="SAM" id="Coils"/>
    </source>
</evidence>
<feature type="region of interest" description="Disordered" evidence="2">
    <location>
        <begin position="1"/>
        <end position="21"/>
    </location>
</feature>
<proteinExistence type="predicted"/>
<comment type="caution">
    <text evidence="3">The sequence shown here is derived from an EMBL/GenBank/DDBJ whole genome shotgun (WGS) entry which is preliminary data.</text>
</comment>
<reference evidence="3 4" key="1">
    <citation type="journal article" date="2022" name="bioRxiv">
        <title>Genomics of Preaxostyla Flagellates Illuminates Evolutionary Transitions and the Path Towards Mitochondrial Loss.</title>
        <authorList>
            <person name="Novak L.V.F."/>
            <person name="Treitli S.C."/>
            <person name="Pyrih J."/>
            <person name="Halakuc P."/>
            <person name="Pipaliya S.V."/>
            <person name="Vacek V."/>
            <person name="Brzon O."/>
            <person name="Soukal P."/>
            <person name="Eme L."/>
            <person name="Dacks J.B."/>
            <person name="Karnkowska A."/>
            <person name="Elias M."/>
            <person name="Hampl V."/>
        </authorList>
    </citation>
    <scope>NUCLEOTIDE SEQUENCE [LARGE SCALE GENOMIC DNA]</scope>
    <source>
        <strain evidence="3">NAU3</strain>
        <tissue evidence="3">Gut</tissue>
    </source>
</reference>
<dbReference type="EMBL" id="JARBJD010000038">
    <property type="protein sequence ID" value="KAK2958389.1"/>
    <property type="molecule type" value="Genomic_DNA"/>
</dbReference>
<name>A0ABQ9Y3X9_9EUKA</name>